<keyword evidence="11" id="KW-0282">Flagellum</keyword>
<dbReference type="OrthoDB" id="2381796at2"/>
<sequence length="137" mass="15304">MNAKVIIIILSVVIILGAGGFVAWNFFTSPTSEAKEPSATELAEYSVATDEITTDLEDGSIVRIQFQLITDGEKAKEEVTARQFQLKNIVIKEMTTINKEDFQAGLTDLEENLKKKMNEEMQEGKIDDVYTISKVLQ</sequence>
<evidence type="ECO:0000313" key="12">
    <source>
        <dbReference type="EMBL" id="PAE01537.1"/>
    </source>
</evidence>
<keyword evidence="6 10" id="KW-0812">Transmembrane</keyword>
<evidence type="ECO:0000256" key="5">
    <source>
        <dbReference type="ARBA" id="ARBA00022500"/>
    </source>
</evidence>
<keyword evidence="11" id="KW-0966">Cell projection</keyword>
<dbReference type="GO" id="GO:0009425">
    <property type="term" value="C:bacterial-type flagellum basal body"/>
    <property type="evidence" value="ECO:0007669"/>
    <property type="project" value="InterPro"/>
</dbReference>
<evidence type="ECO:0000313" key="13">
    <source>
        <dbReference type="EMBL" id="PAE07705.1"/>
    </source>
</evidence>
<dbReference type="GeneID" id="34221212"/>
<dbReference type="EMBL" id="NPBH01000039">
    <property type="protein sequence ID" value="PAE07705.1"/>
    <property type="molecule type" value="Genomic_DNA"/>
</dbReference>
<protein>
    <recommendedName>
        <fullName evidence="10">Flagellar protein FliL</fullName>
    </recommendedName>
</protein>
<dbReference type="Proteomes" id="UP000027980">
    <property type="component" value="Chromosome"/>
</dbReference>
<evidence type="ECO:0000256" key="9">
    <source>
        <dbReference type="ARBA" id="ARBA00023136"/>
    </source>
</evidence>
<dbReference type="PANTHER" id="PTHR35091">
    <property type="entry name" value="FLAGELLAR PROTEIN FLIL"/>
    <property type="match status" value="1"/>
</dbReference>
<dbReference type="Pfam" id="PF03748">
    <property type="entry name" value="FliL"/>
    <property type="match status" value="1"/>
</dbReference>
<dbReference type="Proteomes" id="UP000216852">
    <property type="component" value="Unassembled WGS sequence"/>
</dbReference>
<reference evidence="15 16" key="2">
    <citation type="submission" date="2017-07" db="EMBL/GenBank/DDBJ databases">
        <title>Isolation and whole genome analysis of endospore-forming bacteria from heroin.</title>
        <authorList>
            <person name="Kalinowski J."/>
            <person name="Ahrens B."/>
            <person name="Al-Dilaimi A."/>
            <person name="Winkler A."/>
            <person name="Wibberg D."/>
            <person name="Schleenbecker U."/>
            <person name="Ruckert C."/>
            <person name="Wolfel R."/>
            <person name="Grass G."/>
        </authorList>
    </citation>
    <scope>NUCLEOTIDE SEQUENCE [LARGE SCALE GENOMIC DNA]</scope>
    <source>
        <strain evidence="13 15">7509</strain>
        <strain evidence="12 16">7517-1</strain>
    </source>
</reference>
<dbReference type="EMBL" id="NPBJ01000003">
    <property type="protein sequence ID" value="PAE01537.1"/>
    <property type="molecule type" value="Genomic_DNA"/>
</dbReference>
<dbReference type="PANTHER" id="PTHR35091:SF2">
    <property type="entry name" value="FLAGELLAR PROTEIN FLIL"/>
    <property type="match status" value="1"/>
</dbReference>
<reference evidence="11 14" key="1">
    <citation type="submission" date="2014-07" db="EMBL/GenBank/DDBJ databases">
        <title>Complete genome sequence of a moderately halophilic bacterium Terribacillus aidingensis MP602, isolated from Cryptomeria fortunei in Tianmu mountain in China.</title>
        <authorList>
            <person name="Wang Y."/>
            <person name="Lu P."/>
            <person name="Zhang L."/>
        </authorList>
    </citation>
    <scope>NUCLEOTIDE SEQUENCE [LARGE SCALE GENOMIC DNA]</scope>
    <source>
        <strain evidence="11 14">MP602</strain>
    </source>
</reference>
<keyword evidence="11" id="KW-0969">Cilium</keyword>
<keyword evidence="16" id="KW-1185">Reference proteome</keyword>
<dbReference type="KEGG" id="tap:GZ22_06895"/>
<keyword evidence="4 10" id="KW-1003">Cell membrane</keyword>
<name>A0A075LKA0_9BACI</name>
<evidence type="ECO:0000313" key="15">
    <source>
        <dbReference type="Proteomes" id="UP000216475"/>
    </source>
</evidence>
<evidence type="ECO:0000256" key="1">
    <source>
        <dbReference type="ARBA" id="ARBA00002254"/>
    </source>
</evidence>
<evidence type="ECO:0000256" key="2">
    <source>
        <dbReference type="ARBA" id="ARBA00004162"/>
    </source>
</evidence>
<accession>A0A268HCV7</accession>
<evidence type="ECO:0000256" key="7">
    <source>
        <dbReference type="ARBA" id="ARBA00022779"/>
    </source>
</evidence>
<dbReference type="GO" id="GO:0071978">
    <property type="term" value="P:bacterial-type flagellum-dependent swarming motility"/>
    <property type="evidence" value="ECO:0007669"/>
    <property type="project" value="TreeGrafter"/>
</dbReference>
<keyword evidence="9 10" id="KW-0472">Membrane</keyword>
<evidence type="ECO:0000256" key="3">
    <source>
        <dbReference type="ARBA" id="ARBA00008281"/>
    </source>
</evidence>
<evidence type="ECO:0000313" key="14">
    <source>
        <dbReference type="Proteomes" id="UP000027980"/>
    </source>
</evidence>
<keyword evidence="5 10" id="KW-0145">Chemotaxis</keyword>
<evidence type="ECO:0000313" key="11">
    <source>
        <dbReference type="EMBL" id="AIF66382.1"/>
    </source>
</evidence>
<dbReference type="HOGENOM" id="CLU_099018_8_1_9"/>
<accession>A0A075LKA0</accession>
<keyword evidence="7 10" id="KW-0283">Flagellar rotation</keyword>
<evidence type="ECO:0000256" key="10">
    <source>
        <dbReference type="RuleBase" id="RU364125"/>
    </source>
</evidence>
<comment type="similarity">
    <text evidence="3 10">Belongs to the FliL family.</text>
</comment>
<dbReference type="GO" id="GO:0006935">
    <property type="term" value="P:chemotaxis"/>
    <property type="evidence" value="ECO:0007669"/>
    <property type="project" value="UniProtKB-KW"/>
</dbReference>
<evidence type="ECO:0000256" key="6">
    <source>
        <dbReference type="ARBA" id="ARBA00022692"/>
    </source>
</evidence>
<keyword evidence="8 10" id="KW-1133">Transmembrane helix</keyword>
<dbReference type="AlphaFoldDB" id="A0A075LKA0"/>
<evidence type="ECO:0000256" key="4">
    <source>
        <dbReference type="ARBA" id="ARBA00022475"/>
    </source>
</evidence>
<evidence type="ECO:0000256" key="8">
    <source>
        <dbReference type="ARBA" id="ARBA00022989"/>
    </source>
</evidence>
<dbReference type="Proteomes" id="UP000216475">
    <property type="component" value="Unassembled WGS sequence"/>
</dbReference>
<dbReference type="EMBL" id="CP008876">
    <property type="protein sequence ID" value="AIF66382.1"/>
    <property type="molecule type" value="Genomic_DNA"/>
</dbReference>
<comment type="function">
    <text evidence="1 10">Controls the rotational direction of flagella during chemotaxis.</text>
</comment>
<dbReference type="RefSeq" id="WP_038560206.1">
    <property type="nucleotide sequence ID" value="NZ_CP008876.1"/>
</dbReference>
<gene>
    <name evidence="11" type="primary">fliL</name>
    <name evidence="12" type="ORF">CHH48_01960</name>
    <name evidence="13" type="ORF">CHI12_10025</name>
    <name evidence="11" type="ORF">GZ22_06895</name>
</gene>
<organism evidence="11 14">
    <name type="scientific">Terribacillus saccharophilus</name>
    <dbReference type="NCBI Taxonomy" id="361277"/>
    <lineage>
        <taxon>Bacteria</taxon>
        <taxon>Bacillati</taxon>
        <taxon>Bacillota</taxon>
        <taxon>Bacilli</taxon>
        <taxon>Bacillales</taxon>
        <taxon>Bacillaceae</taxon>
        <taxon>Terribacillus</taxon>
    </lineage>
</organism>
<dbReference type="GO" id="GO:0005886">
    <property type="term" value="C:plasma membrane"/>
    <property type="evidence" value="ECO:0007669"/>
    <property type="project" value="UniProtKB-SubCell"/>
</dbReference>
<dbReference type="InterPro" id="IPR005503">
    <property type="entry name" value="FliL"/>
</dbReference>
<comment type="subcellular location">
    <subcellularLocation>
        <location evidence="2">Cell membrane</location>
        <topology evidence="2">Single-pass membrane protein</topology>
    </subcellularLocation>
</comment>
<proteinExistence type="inferred from homology"/>
<evidence type="ECO:0000313" key="16">
    <source>
        <dbReference type="Proteomes" id="UP000216852"/>
    </source>
</evidence>
<feature type="transmembrane region" description="Helical" evidence="10">
    <location>
        <begin position="6"/>
        <end position="27"/>
    </location>
</feature>